<dbReference type="Proteomes" id="UP000504637">
    <property type="component" value="Unplaced"/>
</dbReference>
<gene>
    <name evidence="2" type="ORF">K489DRAFT_208638</name>
</gene>
<evidence type="ECO:0000313" key="2">
    <source>
        <dbReference type="RefSeq" id="XP_033460852.1"/>
    </source>
</evidence>
<dbReference type="RefSeq" id="XP_033460852.1">
    <property type="nucleotide sequence ID" value="XM_033599632.1"/>
</dbReference>
<protein>
    <submittedName>
        <fullName evidence="2">Uncharacterized protein</fullName>
    </submittedName>
</protein>
<dbReference type="AlphaFoldDB" id="A0A6J3M6X0"/>
<keyword evidence="1" id="KW-1185">Reference proteome</keyword>
<name>A0A6J3M6X0_9PEZI</name>
<sequence length="174" mass="18828">MPTSISTTRLTGQAANSKWACAGTYACIQRIMITRGSISDVHKPCEGQSPMMLSRECLTSPSSRPPALKVWVIYLLNHERSHIFGASPCRVEQNSSHDEENIQWTAVHGALLGLLGTIACCQSPGLIVLALKFLTILHSTLAVALCPGGDPCWLRSEPSARGKGLERRGSFLEV</sequence>
<dbReference type="GeneID" id="54357431"/>
<evidence type="ECO:0000313" key="1">
    <source>
        <dbReference type="Proteomes" id="UP000504637"/>
    </source>
</evidence>
<accession>A0A6J3M6X0</accession>
<reference evidence="2" key="3">
    <citation type="submission" date="2025-08" db="UniProtKB">
        <authorList>
            <consortium name="RefSeq"/>
        </authorList>
    </citation>
    <scope>IDENTIFICATION</scope>
    <source>
        <strain evidence="2">CBS 342.82</strain>
    </source>
</reference>
<reference evidence="2" key="2">
    <citation type="submission" date="2020-04" db="EMBL/GenBank/DDBJ databases">
        <authorList>
            <consortium name="NCBI Genome Project"/>
        </authorList>
    </citation>
    <scope>NUCLEOTIDE SEQUENCE</scope>
    <source>
        <strain evidence="2">CBS 342.82</strain>
    </source>
</reference>
<reference evidence="2" key="1">
    <citation type="submission" date="2020-01" db="EMBL/GenBank/DDBJ databases">
        <authorList>
            <consortium name="DOE Joint Genome Institute"/>
            <person name="Haridas S."/>
            <person name="Albert R."/>
            <person name="Binder M."/>
            <person name="Bloem J."/>
            <person name="Labutti K."/>
            <person name="Salamov A."/>
            <person name="Andreopoulos B."/>
            <person name="Baker S.E."/>
            <person name="Barry K."/>
            <person name="Bills G."/>
            <person name="Bluhm B.H."/>
            <person name="Cannon C."/>
            <person name="Castanera R."/>
            <person name="Culley D.E."/>
            <person name="Daum C."/>
            <person name="Ezra D."/>
            <person name="Gonzalez J.B."/>
            <person name="Henrissat B."/>
            <person name="Kuo A."/>
            <person name="Liang C."/>
            <person name="Lipzen A."/>
            <person name="Lutzoni F."/>
            <person name="Magnuson J."/>
            <person name="Mondo S."/>
            <person name="Nolan M."/>
            <person name="Ohm R."/>
            <person name="Pangilinan J."/>
            <person name="Park H.-J."/>
            <person name="Ramirez L."/>
            <person name="Alfaro M."/>
            <person name="Sun H."/>
            <person name="Tritt A."/>
            <person name="Yoshinaga Y."/>
            <person name="Zwiers L.-H."/>
            <person name="Turgeon B.G."/>
            <person name="Goodwin S.B."/>
            <person name="Spatafora J.W."/>
            <person name="Crous P.W."/>
            <person name="Grigoriev I.V."/>
        </authorList>
    </citation>
    <scope>NUCLEOTIDE SEQUENCE</scope>
    <source>
        <strain evidence="2">CBS 342.82</strain>
    </source>
</reference>
<organism evidence="2">
    <name type="scientific">Dissoconium aciculare CBS 342.82</name>
    <dbReference type="NCBI Taxonomy" id="1314786"/>
    <lineage>
        <taxon>Eukaryota</taxon>
        <taxon>Fungi</taxon>
        <taxon>Dikarya</taxon>
        <taxon>Ascomycota</taxon>
        <taxon>Pezizomycotina</taxon>
        <taxon>Dothideomycetes</taxon>
        <taxon>Dothideomycetidae</taxon>
        <taxon>Mycosphaerellales</taxon>
        <taxon>Dissoconiaceae</taxon>
        <taxon>Dissoconium</taxon>
    </lineage>
</organism>
<proteinExistence type="predicted"/>